<comment type="caution">
    <text evidence="2">The sequence shown here is derived from an EMBL/GenBank/DDBJ whole genome shotgun (WGS) entry which is preliminary data.</text>
</comment>
<dbReference type="OrthoDB" id="10351265at2759"/>
<dbReference type="AlphaFoldDB" id="A0A8T1V1U8"/>
<keyword evidence="3" id="KW-1185">Reference proteome</keyword>
<sequence length="281" mass="29917">MANSASRQKANNVNNNGNGKKDSTAADNAPVKAAATAMQGAKATSTIAAAPTRDDVKWTSKTTAKNVTDNITAAKNSTAKPFALSDVAAWSMQRARQIRKADFERKANATRQQVDQWIRGALNAKTVACVQEVQETRQTLLALVNVSAAISKYGEQELARRDQLGEMDNVIGARFGTSAPCSKPLKEAERQKQKQEAAMKNGTKVQVKKDAAPKAKVQDKQVASVKNSSPVGSSTSVENAVLVKIVQPMGAWAGPLPPSILQCRPDAIVSVGGRVVLSRPR</sequence>
<feature type="region of interest" description="Disordered" evidence="1">
    <location>
        <begin position="1"/>
        <end position="47"/>
    </location>
</feature>
<feature type="compositionally biased region" description="Low complexity" evidence="1">
    <location>
        <begin position="32"/>
        <end position="44"/>
    </location>
</feature>
<evidence type="ECO:0000256" key="1">
    <source>
        <dbReference type="SAM" id="MobiDB-lite"/>
    </source>
</evidence>
<feature type="region of interest" description="Disordered" evidence="1">
    <location>
        <begin position="193"/>
        <end position="233"/>
    </location>
</feature>
<gene>
    <name evidence="2" type="ORF">PHYPSEUDO_002149</name>
</gene>
<organism evidence="2 3">
    <name type="scientific">Phytophthora pseudosyringae</name>
    <dbReference type="NCBI Taxonomy" id="221518"/>
    <lineage>
        <taxon>Eukaryota</taxon>
        <taxon>Sar</taxon>
        <taxon>Stramenopiles</taxon>
        <taxon>Oomycota</taxon>
        <taxon>Peronosporomycetes</taxon>
        <taxon>Peronosporales</taxon>
        <taxon>Peronosporaceae</taxon>
        <taxon>Phytophthora</taxon>
    </lineage>
</organism>
<dbReference type="EMBL" id="JAGDFM010001356">
    <property type="protein sequence ID" value="KAG7375267.1"/>
    <property type="molecule type" value="Genomic_DNA"/>
</dbReference>
<feature type="compositionally biased region" description="Polar residues" evidence="1">
    <location>
        <begin position="1"/>
        <end position="10"/>
    </location>
</feature>
<protein>
    <submittedName>
        <fullName evidence="2">Uncharacterized protein</fullName>
    </submittedName>
</protein>
<proteinExistence type="predicted"/>
<feature type="compositionally biased region" description="Polar residues" evidence="1">
    <location>
        <begin position="224"/>
        <end position="233"/>
    </location>
</feature>
<reference evidence="2" key="1">
    <citation type="submission" date="2021-02" db="EMBL/GenBank/DDBJ databases">
        <authorList>
            <person name="Palmer J.M."/>
        </authorList>
    </citation>
    <scope>NUCLEOTIDE SEQUENCE</scope>
    <source>
        <strain evidence="2">SCRP734</strain>
    </source>
</reference>
<feature type="compositionally biased region" description="Basic and acidic residues" evidence="1">
    <location>
        <begin position="207"/>
        <end position="219"/>
    </location>
</feature>
<dbReference type="Proteomes" id="UP000694044">
    <property type="component" value="Unassembled WGS sequence"/>
</dbReference>
<name>A0A8T1V1U8_9STRA</name>
<evidence type="ECO:0000313" key="2">
    <source>
        <dbReference type="EMBL" id="KAG7375267.1"/>
    </source>
</evidence>
<evidence type="ECO:0000313" key="3">
    <source>
        <dbReference type="Proteomes" id="UP000694044"/>
    </source>
</evidence>
<accession>A0A8T1V1U8</accession>